<keyword evidence="1" id="KW-0436">Ligase</keyword>
<dbReference type="InterPro" id="IPR005479">
    <property type="entry name" value="CPAse_ATP-bd"/>
</dbReference>
<name>A0ABM7MR97_9BURK</name>
<feature type="domain" description="ATP-grasp" evidence="5">
    <location>
        <begin position="121"/>
        <end position="300"/>
    </location>
</feature>
<dbReference type="Proteomes" id="UP000824366">
    <property type="component" value="Chromosome"/>
</dbReference>
<dbReference type="SUPFAM" id="SSF56059">
    <property type="entry name" value="Glutathione synthetase ATP-binding domain-like"/>
    <property type="match status" value="1"/>
</dbReference>
<keyword evidence="3 4" id="KW-0067">ATP-binding</keyword>
<dbReference type="EMBL" id="AP024238">
    <property type="protein sequence ID" value="BCO28886.1"/>
    <property type="molecule type" value="Genomic_DNA"/>
</dbReference>
<sequence>MKEMNTVKTILVSGASGIVGYGALRSLRQHSQKLRLLGSSIYDDSIAPAFCDEFIQAPLTSDAVYLPWLVKIIQQYQIDLIIPGIEIDLYTWIKHVPAIQAAGATPLLNNPALIDLCQDKWAFYESLNAAALNCTITSSLSSEFDDLVAQFGLPFLLKPRRGFASKGIVRVTNLETFKKHLGDMGGSLMAQPIVGQDDEEYTTSAFCDGQGGFYAHMTLKRKLSKDGFTEKAQVVPNDEFVATLTELCQHLRPIGPTNFQFRKCDTGIKLLEINPRVSSSTAIRTAFGYNECAMAVDYFLENKIPVQPPIRRGKAIRYTDEHIFYETGFYL</sequence>
<evidence type="ECO:0000259" key="5">
    <source>
        <dbReference type="PROSITE" id="PS50975"/>
    </source>
</evidence>
<keyword evidence="2 4" id="KW-0547">Nucleotide-binding</keyword>
<dbReference type="InterPro" id="IPR052032">
    <property type="entry name" value="ATP-dep_AA_Ligase"/>
</dbReference>
<evidence type="ECO:0000256" key="3">
    <source>
        <dbReference type="ARBA" id="ARBA00022840"/>
    </source>
</evidence>
<evidence type="ECO:0000256" key="1">
    <source>
        <dbReference type="ARBA" id="ARBA00022598"/>
    </source>
</evidence>
<evidence type="ECO:0000313" key="6">
    <source>
        <dbReference type="EMBL" id="BCO28886.1"/>
    </source>
</evidence>
<dbReference type="PANTHER" id="PTHR43585">
    <property type="entry name" value="FUMIPYRROLE BIOSYNTHESIS PROTEIN C"/>
    <property type="match status" value="1"/>
</dbReference>
<gene>
    <name evidence="6" type="ORF">MIZ03_3796</name>
</gene>
<keyword evidence="7" id="KW-1185">Reference proteome</keyword>
<proteinExistence type="predicted"/>
<protein>
    <recommendedName>
        <fullName evidence="5">ATP-grasp domain-containing protein</fullName>
    </recommendedName>
</protein>
<evidence type="ECO:0000256" key="2">
    <source>
        <dbReference type="ARBA" id="ARBA00022741"/>
    </source>
</evidence>
<dbReference type="InterPro" id="IPR011761">
    <property type="entry name" value="ATP-grasp"/>
</dbReference>
<dbReference type="PANTHER" id="PTHR43585:SF2">
    <property type="entry name" value="ATP-GRASP ENZYME FSQD"/>
    <property type="match status" value="1"/>
</dbReference>
<organism evidence="6 7">
    <name type="scientific">Rhodoferax lithotrophicus</name>
    <dbReference type="NCBI Taxonomy" id="2798804"/>
    <lineage>
        <taxon>Bacteria</taxon>
        <taxon>Pseudomonadati</taxon>
        <taxon>Pseudomonadota</taxon>
        <taxon>Betaproteobacteria</taxon>
        <taxon>Burkholderiales</taxon>
        <taxon>Comamonadaceae</taxon>
        <taxon>Rhodoferax</taxon>
    </lineage>
</organism>
<dbReference type="Gene3D" id="3.30.470.20">
    <property type="entry name" value="ATP-grasp fold, B domain"/>
    <property type="match status" value="1"/>
</dbReference>
<evidence type="ECO:0000256" key="4">
    <source>
        <dbReference type="PROSITE-ProRule" id="PRU00409"/>
    </source>
</evidence>
<dbReference type="PROSITE" id="PS00867">
    <property type="entry name" value="CPSASE_2"/>
    <property type="match status" value="1"/>
</dbReference>
<evidence type="ECO:0000313" key="7">
    <source>
        <dbReference type="Proteomes" id="UP000824366"/>
    </source>
</evidence>
<dbReference type="Gene3D" id="3.40.50.20">
    <property type="match status" value="1"/>
</dbReference>
<reference evidence="6 7" key="1">
    <citation type="journal article" date="2021" name="Microbiol. Spectr.">
        <title>A Single Bacterium Capable of Oxidation and Reduction of Iron at Circumneutral pH.</title>
        <authorList>
            <person name="Kato S."/>
            <person name="Ohkuma M."/>
        </authorList>
    </citation>
    <scope>NUCLEOTIDE SEQUENCE [LARGE SCALE GENOMIC DNA]</scope>
    <source>
        <strain evidence="6 7">MIZ03</strain>
    </source>
</reference>
<dbReference type="Pfam" id="PF15632">
    <property type="entry name" value="ATPgrasp_Ter"/>
    <property type="match status" value="1"/>
</dbReference>
<accession>A0ABM7MR97</accession>
<dbReference type="PROSITE" id="PS50975">
    <property type="entry name" value="ATP_GRASP"/>
    <property type="match status" value="1"/>
</dbReference>